<dbReference type="AlphaFoldDB" id="A0AAU9XIL3"/>
<reference evidence="1 2" key="1">
    <citation type="submission" date="2022-05" db="EMBL/GenBank/DDBJ databases">
        <authorList>
            <consortium name="Genoscope - CEA"/>
            <person name="William W."/>
        </authorList>
    </citation>
    <scope>NUCLEOTIDE SEQUENCE [LARGE SCALE GENOMIC DNA]</scope>
</reference>
<comment type="caution">
    <text evidence="1">The sequence shown here is derived from an EMBL/GenBank/DDBJ whole genome shotgun (WGS) entry which is preliminary data.</text>
</comment>
<accession>A0AAU9XIL3</accession>
<evidence type="ECO:0000313" key="2">
    <source>
        <dbReference type="Proteomes" id="UP001159428"/>
    </source>
</evidence>
<evidence type="ECO:0000313" key="1">
    <source>
        <dbReference type="EMBL" id="CAH3148780.1"/>
    </source>
</evidence>
<dbReference type="Proteomes" id="UP001159428">
    <property type="component" value="Unassembled WGS sequence"/>
</dbReference>
<sequence length="432" mass="49038">MVNAKLDLFKMPPMDTSTSSYHMVTIQPFTTGTTPIDFQVDAQGDFVDLNRSYFDVELQLSSTDNNNLARTANDTDTTIAPVNNFAHSIFKQINMRLNGTLISGQDTKRIWKLLNNNRQAGEMILVPQGTHRYTLKTQKDALVPFVAQRRHMLRMKHHLEPLMMGKLLVPGVQFSIQFHMNAPELIFNAVTIQGKIREIKMNMYLCVVWLNETISRSLMSKMATQKEIVKYPTVRSEIATQSFRQEERILEIRNPFQSRIPNFTMAALVNTAAFNGAYDRDPFCFEKSRVTSLKQFIRGEEYPYESMDLNYNDGQKDWTGYHRFLQASGCMTKGEPNMVLSKDWGQYYVGTYVKNGNCTLFSIDNVASGCVDCPYLNSKQSGDIVYKIFVGTGGLPADTTVLLLAEFENLIEVYSNQAVLNDIIRGHTPGNA</sequence>
<dbReference type="EMBL" id="CALNXJ010000045">
    <property type="protein sequence ID" value="CAH3148780.1"/>
    <property type="molecule type" value="Genomic_DNA"/>
</dbReference>
<keyword evidence="2" id="KW-1185">Reference proteome</keyword>
<name>A0AAU9XIL3_9CNID</name>
<gene>
    <name evidence="1" type="ORF">PMEA_00024110</name>
</gene>
<proteinExistence type="predicted"/>
<protein>
    <submittedName>
        <fullName evidence="1">Uncharacterized protein</fullName>
    </submittedName>
</protein>
<organism evidence="1 2">
    <name type="scientific">Pocillopora meandrina</name>
    <dbReference type="NCBI Taxonomy" id="46732"/>
    <lineage>
        <taxon>Eukaryota</taxon>
        <taxon>Metazoa</taxon>
        <taxon>Cnidaria</taxon>
        <taxon>Anthozoa</taxon>
        <taxon>Hexacorallia</taxon>
        <taxon>Scleractinia</taxon>
        <taxon>Astrocoeniina</taxon>
        <taxon>Pocilloporidae</taxon>
        <taxon>Pocillopora</taxon>
    </lineage>
</organism>